<organism evidence="2 3">
    <name type="scientific">Penicillium coprophilum</name>
    <dbReference type="NCBI Taxonomy" id="36646"/>
    <lineage>
        <taxon>Eukaryota</taxon>
        <taxon>Fungi</taxon>
        <taxon>Dikarya</taxon>
        <taxon>Ascomycota</taxon>
        <taxon>Pezizomycotina</taxon>
        <taxon>Eurotiomycetes</taxon>
        <taxon>Eurotiomycetidae</taxon>
        <taxon>Eurotiales</taxon>
        <taxon>Aspergillaceae</taxon>
        <taxon>Penicillium</taxon>
    </lineage>
</organism>
<dbReference type="AlphaFoldDB" id="A0A1V6V0J6"/>
<comment type="caution">
    <text evidence="2">The sequence shown here is derived from an EMBL/GenBank/DDBJ whole genome shotgun (WGS) entry which is preliminary data.</text>
</comment>
<sequence length="931" mass="103386">MSHYPPAPPWATLGAINREHESGIPHEDERQQWLRQRLHVAPHTGKDIDKMSPRPFANRGPGMAESLRSIAERGAARRNGTAVSKNDVFTKPLPPIPLEAPQSATAVGQEGVFQGSGSDINNTSIHYVLNKSEMQGNQPGTPFSRQEHSQHAVKTGQKAGVDSPVYSTGKMKPNFLLKECKLRGYSDETPSIQLRGSESTLPSIVPSSDEHYNAQTSPTNHSSVDRRLALAALCYAPRPETPYAQPNASSQRHGHSPTSWYEASPTSNECIPADQVAVAPRATPEREANQENGVTEMQRPTIEKLIALINREKENRRLANGNVNPASPTSAFRLALSNSASLDIFHADQNFGVDYQTPRFVMRDADSPPFASPGTIRELTPITPVWSPTPSPCPKGCCYWSEGESDHETIASPELQFDREWSGSHVPPQESPVLHSSSPLFPPLEECYVQNSDSLSELHEFDTGITVPLGHQFDRKNPASAGPLQESYVFSSRPAHDSYAFTPEESWDSINSHEVDTGITGALGHQFDWDNTGPDSPLMNLPPSPERRPSDLREYSYDDMPRVGSSPSRNAPHDPRLTTPTLSSDYNPSPSSYPNGLRSANMNNVDQSLVPQHLNVVKRNPTFTMDVPIRDVSRHQTAVHVSESTNNRHSRAASLVSNDSNVNNSPSNSPPSRTSQSPGVSSSEGSEGSRGAKRKRFTKNLFGKKGYLEDNEERPDRRFKFIKGAIEKGHSTIGSIKGMIWDENRALINSSKPSIVTENTARITLNTDVQSILFAEIENMITHAANEFLLKEYYDGHLSVNSLNKLKRRWERRNMPGVPEFHFDQTTQYKIISANRDHVKFGKTSNGIPTFAVLRNWKRISKSMSTRTFVAPDSVIKKHIHDILELLEILNANECHIELIMALDAHVRGELKKHEVMQHYRDTQNSANSRS</sequence>
<feature type="compositionally biased region" description="Low complexity" evidence="1">
    <location>
        <begin position="657"/>
        <end position="686"/>
    </location>
</feature>
<feature type="region of interest" description="Disordered" evidence="1">
    <location>
        <begin position="191"/>
        <end position="223"/>
    </location>
</feature>
<keyword evidence="3" id="KW-1185">Reference proteome</keyword>
<feature type="compositionally biased region" description="Polar residues" evidence="1">
    <location>
        <begin position="213"/>
        <end position="222"/>
    </location>
</feature>
<reference evidence="3" key="1">
    <citation type="journal article" date="2017" name="Nat. Microbiol.">
        <title>Global analysis of biosynthetic gene clusters reveals vast potential of secondary metabolite production in Penicillium species.</title>
        <authorList>
            <person name="Nielsen J.C."/>
            <person name="Grijseels S."/>
            <person name="Prigent S."/>
            <person name="Ji B."/>
            <person name="Dainat J."/>
            <person name="Nielsen K.F."/>
            <person name="Frisvad J.C."/>
            <person name="Workman M."/>
            <person name="Nielsen J."/>
        </authorList>
    </citation>
    <scope>NUCLEOTIDE SEQUENCE [LARGE SCALE GENOMIC DNA]</scope>
    <source>
        <strain evidence="3">IBT 31321</strain>
    </source>
</reference>
<dbReference type="EMBL" id="MDDG01000002">
    <property type="protein sequence ID" value="OQE44187.1"/>
    <property type="molecule type" value="Genomic_DNA"/>
</dbReference>
<proteinExistence type="predicted"/>
<feature type="region of interest" description="Disordered" evidence="1">
    <location>
        <begin position="136"/>
        <end position="166"/>
    </location>
</feature>
<feature type="compositionally biased region" description="Polar residues" evidence="1">
    <location>
        <begin position="244"/>
        <end position="266"/>
    </location>
</feature>
<feature type="compositionally biased region" description="Low complexity" evidence="1">
    <location>
        <begin position="583"/>
        <end position="595"/>
    </location>
</feature>
<evidence type="ECO:0000256" key="1">
    <source>
        <dbReference type="SAM" id="MobiDB-lite"/>
    </source>
</evidence>
<name>A0A1V6V0J6_9EURO</name>
<accession>A0A1V6V0J6</accession>
<feature type="compositionally biased region" description="Basic and acidic residues" evidence="1">
    <location>
        <begin position="545"/>
        <end position="561"/>
    </location>
</feature>
<feature type="region of interest" description="Disordered" evidence="1">
    <location>
        <begin position="523"/>
        <end position="602"/>
    </location>
</feature>
<evidence type="ECO:0000313" key="2">
    <source>
        <dbReference type="EMBL" id="OQE44187.1"/>
    </source>
</evidence>
<dbReference type="Proteomes" id="UP000191500">
    <property type="component" value="Unassembled WGS sequence"/>
</dbReference>
<feature type="region of interest" description="Disordered" evidence="1">
    <location>
        <begin position="637"/>
        <end position="696"/>
    </location>
</feature>
<feature type="compositionally biased region" description="Polar residues" evidence="1">
    <location>
        <begin position="191"/>
        <end position="206"/>
    </location>
</feature>
<gene>
    <name evidence="2" type="ORF">PENCOP_c002G03145</name>
</gene>
<protein>
    <submittedName>
        <fullName evidence="2">Uncharacterized protein</fullName>
    </submittedName>
</protein>
<feature type="region of interest" description="Disordered" evidence="1">
    <location>
        <begin position="241"/>
        <end position="266"/>
    </location>
</feature>
<evidence type="ECO:0000313" key="3">
    <source>
        <dbReference type="Proteomes" id="UP000191500"/>
    </source>
</evidence>